<dbReference type="InterPro" id="IPR056777">
    <property type="entry name" value="Ycf2_N"/>
</dbReference>
<gene>
    <name evidence="3" type="ORF">C5167_038444</name>
</gene>
<accession>A0A4Y7I944</accession>
<organism evidence="3 4">
    <name type="scientific">Papaver somniferum</name>
    <name type="common">Opium poppy</name>
    <dbReference type="NCBI Taxonomy" id="3469"/>
    <lineage>
        <taxon>Eukaryota</taxon>
        <taxon>Viridiplantae</taxon>
        <taxon>Streptophyta</taxon>
        <taxon>Embryophyta</taxon>
        <taxon>Tracheophyta</taxon>
        <taxon>Spermatophyta</taxon>
        <taxon>Magnoliopsida</taxon>
        <taxon>Ranunculales</taxon>
        <taxon>Papaveraceae</taxon>
        <taxon>Papaveroideae</taxon>
        <taxon>Papaver</taxon>
    </lineage>
</organism>
<dbReference type="Gramene" id="RZC45463">
    <property type="protein sequence ID" value="RZC45463"/>
    <property type="gene ID" value="C5167_038444"/>
</dbReference>
<dbReference type="AlphaFoldDB" id="A0A4Y7I944"/>
<proteinExistence type="predicted"/>
<protein>
    <recommendedName>
        <fullName evidence="2">Ycf2 N-terminal domain-containing protein</fullName>
    </recommendedName>
</protein>
<sequence>MSCLLFVKKDQLKWRVSSNNKELSQLFNQMRLNMFPISSRETSGVFLCKIVLNFICGNSAKISSLVGERICTSRIFFRNVSRESWIWLDNVWLVSKDRSIFVQVTNSSQLKGSSDQSRDPFDSIGNEDSEYHTLINQRQIQQQK</sequence>
<keyword evidence="4" id="KW-1185">Reference proteome</keyword>
<feature type="region of interest" description="Disordered" evidence="1">
    <location>
        <begin position="107"/>
        <end position="128"/>
    </location>
</feature>
<feature type="domain" description="Ycf2 N-terminal" evidence="2">
    <location>
        <begin position="76"/>
        <end position="144"/>
    </location>
</feature>
<evidence type="ECO:0000256" key="1">
    <source>
        <dbReference type="SAM" id="MobiDB-lite"/>
    </source>
</evidence>
<evidence type="ECO:0000313" key="3">
    <source>
        <dbReference type="EMBL" id="RZC45463.1"/>
    </source>
</evidence>
<dbReference type="Pfam" id="PF05695">
    <property type="entry name" value="Ycf2"/>
    <property type="match status" value="1"/>
</dbReference>
<reference evidence="3 4" key="1">
    <citation type="journal article" date="2018" name="Science">
        <title>The opium poppy genome and morphinan production.</title>
        <authorList>
            <person name="Guo L."/>
            <person name="Winzer T."/>
            <person name="Yang X."/>
            <person name="Li Y."/>
            <person name="Ning Z."/>
            <person name="He Z."/>
            <person name="Teodor R."/>
            <person name="Lu Y."/>
            <person name="Bowser T.A."/>
            <person name="Graham I.A."/>
            <person name="Ye K."/>
        </authorList>
    </citation>
    <scope>NUCLEOTIDE SEQUENCE [LARGE SCALE GENOMIC DNA]</scope>
    <source>
        <strain evidence="4">cv. HN1</strain>
        <tissue evidence="3">Leaves</tissue>
    </source>
</reference>
<evidence type="ECO:0000259" key="2">
    <source>
        <dbReference type="Pfam" id="PF05695"/>
    </source>
</evidence>
<name>A0A4Y7I944_PAPSO</name>
<evidence type="ECO:0000313" key="4">
    <source>
        <dbReference type="Proteomes" id="UP000316621"/>
    </source>
</evidence>
<dbReference type="Proteomes" id="UP000316621">
    <property type="component" value="Chromosome 1"/>
</dbReference>
<dbReference type="EMBL" id="CM010715">
    <property type="protein sequence ID" value="RZC45463.1"/>
    <property type="molecule type" value="Genomic_DNA"/>
</dbReference>